<evidence type="ECO:0000256" key="3">
    <source>
        <dbReference type="PIRSR" id="PIRSR000097-1"/>
    </source>
</evidence>
<sequence length="280" mass="31541">MSLTGPQSKRKLRDGNEIPVIGFGTYEMEGKQAYTAVTWALEAGYRLIDSAEWYYNEQDCGRAILDFCAATGVPRSSIFYTTKLRNNSGYAATKVSIEKSIQACGLGYIDLYLLHSPIGGPKMRSESWRAVLEAKQEGIFRSVGVSNFGVRHLKEMIDAGVELPALNQVDLHPFMTRTDIVSLCKEYGIALEAWAPLARGYRFKHPSIVKLAKKYDKEPAQVLIRYSLQKGYIPIPKSHSKHRIESNLRVFDFELTEDEIEHLDSLNEDLVTDWDPTGSP</sequence>
<feature type="binding site" evidence="4">
    <location>
        <position position="115"/>
    </location>
    <ligand>
        <name>substrate</name>
    </ligand>
</feature>
<dbReference type="Pfam" id="PF00248">
    <property type="entry name" value="Aldo_ket_red"/>
    <property type="match status" value="1"/>
</dbReference>
<evidence type="ECO:0000256" key="2">
    <source>
        <dbReference type="ARBA" id="ARBA00023002"/>
    </source>
</evidence>
<dbReference type="PIRSF" id="PIRSF000097">
    <property type="entry name" value="AKR"/>
    <property type="match status" value="1"/>
</dbReference>
<dbReference type="EMBL" id="KV722340">
    <property type="protein sequence ID" value="OCH94827.1"/>
    <property type="molecule type" value="Genomic_DNA"/>
</dbReference>
<dbReference type="InterPro" id="IPR023210">
    <property type="entry name" value="NADP_OxRdtase_dom"/>
</dbReference>
<feature type="active site" description="Proton donor" evidence="3">
    <location>
        <position position="54"/>
    </location>
</feature>
<keyword evidence="2" id="KW-0560">Oxidoreductase</keyword>
<comment type="similarity">
    <text evidence="1">Belongs to the aldo/keto reductase family.</text>
</comment>
<dbReference type="InterPro" id="IPR036812">
    <property type="entry name" value="NAD(P)_OxRdtase_dom_sf"/>
</dbReference>
<proteinExistence type="inferred from homology"/>
<protein>
    <submittedName>
        <fullName evidence="7">Aldo/keto reductase</fullName>
    </submittedName>
</protein>
<feature type="site" description="Lowers pKa of active site Tyr" evidence="5">
    <location>
        <position position="83"/>
    </location>
</feature>
<dbReference type="SUPFAM" id="SSF51430">
    <property type="entry name" value="NAD(P)-linked oxidoreductase"/>
    <property type="match status" value="1"/>
</dbReference>
<feature type="domain" description="NADP-dependent oxidoreductase" evidence="6">
    <location>
        <begin position="21"/>
        <end position="268"/>
    </location>
</feature>
<evidence type="ECO:0000256" key="5">
    <source>
        <dbReference type="PIRSR" id="PIRSR000097-3"/>
    </source>
</evidence>
<evidence type="ECO:0000259" key="6">
    <source>
        <dbReference type="Pfam" id="PF00248"/>
    </source>
</evidence>
<reference evidence="7 8" key="1">
    <citation type="submission" date="2016-07" db="EMBL/GenBank/DDBJ databases">
        <title>Draft genome of the white-rot fungus Obba rivulosa 3A-2.</title>
        <authorList>
            <consortium name="DOE Joint Genome Institute"/>
            <person name="Miettinen O."/>
            <person name="Riley R."/>
            <person name="Acob R."/>
            <person name="Barry K."/>
            <person name="Cullen D."/>
            <person name="De Vries R."/>
            <person name="Hainaut M."/>
            <person name="Hatakka A."/>
            <person name="Henrissat B."/>
            <person name="Hilden K."/>
            <person name="Kuo R."/>
            <person name="Labutti K."/>
            <person name="Lipzen A."/>
            <person name="Makela M.R."/>
            <person name="Sandor L."/>
            <person name="Spatafora J.W."/>
            <person name="Grigoriev I.V."/>
            <person name="Hibbett D.S."/>
        </authorList>
    </citation>
    <scope>NUCLEOTIDE SEQUENCE [LARGE SCALE GENOMIC DNA]</scope>
    <source>
        <strain evidence="7 8">3A-2</strain>
    </source>
</reference>
<dbReference type="CDD" id="cd19071">
    <property type="entry name" value="AKR_AKR1-5-like"/>
    <property type="match status" value="1"/>
</dbReference>
<keyword evidence="8" id="KW-1185">Reference proteome</keyword>
<dbReference type="PRINTS" id="PR00069">
    <property type="entry name" value="ALDKETRDTASE"/>
</dbReference>
<dbReference type="PANTHER" id="PTHR43827:SF13">
    <property type="entry name" value="ALDO_KETO REDUCTASE FAMILY PROTEIN"/>
    <property type="match status" value="1"/>
</dbReference>
<dbReference type="InterPro" id="IPR018170">
    <property type="entry name" value="Aldo/ket_reductase_CS"/>
</dbReference>
<evidence type="ECO:0000256" key="1">
    <source>
        <dbReference type="ARBA" id="ARBA00007905"/>
    </source>
</evidence>
<dbReference type="Proteomes" id="UP000250043">
    <property type="component" value="Unassembled WGS sequence"/>
</dbReference>
<evidence type="ECO:0000313" key="8">
    <source>
        <dbReference type="Proteomes" id="UP000250043"/>
    </source>
</evidence>
<organism evidence="7 8">
    <name type="scientific">Obba rivulosa</name>
    <dbReference type="NCBI Taxonomy" id="1052685"/>
    <lineage>
        <taxon>Eukaryota</taxon>
        <taxon>Fungi</taxon>
        <taxon>Dikarya</taxon>
        <taxon>Basidiomycota</taxon>
        <taxon>Agaricomycotina</taxon>
        <taxon>Agaricomycetes</taxon>
        <taxon>Polyporales</taxon>
        <taxon>Gelatoporiaceae</taxon>
        <taxon>Obba</taxon>
    </lineage>
</organism>
<dbReference type="PROSITE" id="PS00798">
    <property type="entry name" value="ALDOKETO_REDUCTASE_1"/>
    <property type="match status" value="1"/>
</dbReference>
<gene>
    <name evidence="7" type="ORF">OBBRIDRAFT_768774</name>
</gene>
<name>A0A8E2DSG3_9APHY</name>
<evidence type="ECO:0000313" key="7">
    <source>
        <dbReference type="EMBL" id="OCH94827.1"/>
    </source>
</evidence>
<accession>A0A8E2DSG3</accession>
<evidence type="ECO:0000256" key="4">
    <source>
        <dbReference type="PIRSR" id="PIRSR000097-2"/>
    </source>
</evidence>
<dbReference type="AlphaFoldDB" id="A0A8E2DSG3"/>
<dbReference type="PROSITE" id="PS00062">
    <property type="entry name" value="ALDOKETO_REDUCTASE_2"/>
    <property type="match status" value="1"/>
</dbReference>
<dbReference type="FunFam" id="3.20.20.100:FF:000015">
    <property type="entry name" value="Oxidoreductase, aldo/keto reductase family"/>
    <property type="match status" value="1"/>
</dbReference>
<dbReference type="PANTHER" id="PTHR43827">
    <property type="entry name" value="2,5-DIKETO-D-GLUCONIC ACID REDUCTASE"/>
    <property type="match status" value="1"/>
</dbReference>
<dbReference type="OrthoDB" id="416253at2759"/>
<dbReference type="InterPro" id="IPR020471">
    <property type="entry name" value="AKR"/>
</dbReference>
<dbReference type="Gene3D" id="3.20.20.100">
    <property type="entry name" value="NADP-dependent oxidoreductase domain"/>
    <property type="match status" value="1"/>
</dbReference>
<dbReference type="GO" id="GO:0016491">
    <property type="term" value="F:oxidoreductase activity"/>
    <property type="evidence" value="ECO:0007669"/>
    <property type="project" value="UniProtKB-KW"/>
</dbReference>